<dbReference type="Proteomes" id="UP000613266">
    <property type="component" value="Unassembled WGS sequence"/>
</dbReference>
<dbReference type="RefSeq" id="WP_198112400.1">
    <property type="nucleotide sequence ID" value="NZ_JAEDAK010000013.1"/>
</dbReference>
<protein>
    <submittedName>
        <fullName evidence="2">DUF1272 domain-containing protein</fullName>
    </submittedName>
</protein>
<accession>A0A931J4L3</accession>
<feature type="region of interest" description="Disordered" evidence="1">
    <location>
        <begin position="45"/>
        <end position="65"/>
    </location>
</feature>
<reference evidence="2" key="1">
    <citation type="submission" date="2020-12" db="EMBL/GenBank/DDBJ databases">
        <title>The genome sequence of Inhella sp. 1Y17.</title>
        <authorList>
            <person name="Liu Y."/>
        </authorList>
    </citation>
    <scope>NUCLEOTIDE SEQUENCE</scope>
    <source>
        <strain evidence="2">1Y17</strain>
    </source>
</reference>
<name>A0A931J4L3_9BURK</name>
<comment type="caution">
    <text evidence="2">The sequence shown here is derived from an EMBL/GenBank/DDBJ whole genome shotgun (WGS) entry which is preliminary data.</text>
</comment>
<evidence type="ECO:0000313" key="2">
    <source>
        <dbReference type="EMBL" id="MBH9578633.1"/>
    </source>
</evidence>
<dbReference type="AlphaFoldDB" id="A0A931J4L3"/>
<dbReference type="InterPro" id="IPR010696">
    <property type="entry name" value="DUF1272"/>
</dbReference>
<proteinExistence type="predicted"/>
<organism evidence="2 3">
    <name type="scientific">Inhella proteolytica</name>
    <dbReference type="NCBI Taxonomy" id="2795029"/>
    <lineage>
        <taxon>Bacteria</taxon>
        <taxon>Pseudomonadati</taxon>
        <taxon>Pseudomonadota</taxon>
        <taxon>Betaproteobacteria</taxon>
        <taxon>Burkholderiales</taxon>
        <taxon>Sphaerotilaceae</taxon>
        <taxon>Inhella</taxon>
    </lineage>
</organism>
<evidence type="ECO:0000256" key="1">
    <source>
        <dbReference type="SAM" id="MobiDB-lite"/>
    </source>
</evidence>
<sequence>MLQLKSHCERCRASLPPERPGAWICSYECTWCSACCVTLQQRCPNCGGDLQRRPTRQPKEATGGR</sequence>
<gene>
    <name evidence="2" type="ORF">I7X39_17205</name>
</gene>
<dbReference type="EMBL" id="JAEDAK010000013">
    <property type="protein sequence ID" value="MBH9578633.1"/>
    <property type="molecule type" value="Genomic_DNA"/>
</dbReference>
<dbReference type="Pfam" id="PF06906">
    <property type="entry name" value="DUF1272"/>
    <property type="match status" value="1"/>
</dbReference>
<evidence type="ECO:0000313" key="3">
    <source>
        <dbReference type="Proteomes" id="UP000613266"/>
    </source>
</evidence>
<keyword evidence="3" id="KW-1185">Reference proteome</keyword>